<dbReference type="InterPro" id="IPR036909">
    <property type="entry name" value="Cyt_c-like_dom_sf"/>
</dbReference>
<dbReference type="InterPro" id="IPR008168">
    <property type="entry name" value="Cyt_C_IC"/>
</dbReference>
<dbReference type="PRINTS" id="PR00605">
    <property type="entry name" value="CYTCHROMECIC"/>
</dbReference>
<evidence type="ECO:0000256" key="6">
    <source>
        <dbReference type="PROSITE-ProRule" id="PRU00433"/>
    </source>
</evidence>
<dbReference type="OrthoDB" id="9811281at2"/>
<feature type="signal peptide" evidence="9">
    <location>
        <begin position="1"/>
        <end position="24"/>
    </location>
</feature>
<accession>A0A0H4W3D2</accession>
<evidence type="ECO:0000313" key="11">
    <source>
        <dbReference type="EMBL" id="AKQ44956.1"/>
    </source>
</evidence>
<dbReference type="PATRIC" id="fig|1379910.4.peg.829"/>
<keyword evidence="4" id="KW-0249">Electron transport</keyword>
<dbReference type="PANTHER" id="PTHR33751:SF1">
    <property type="entry name" value="CBB3-TYPE CYTOCHROME C OXIDASE SUBUNIT FIXP"/>
    <property type="match status" value="1"/>
</dbReference>
<feature type="compositionally biased region" description="Low complexity" evidence="7">
    <location>
        <begin position="123"/>
        <end position="132"/>
    </location>
</feature>
<dbReference type="KEGG" id="ruf:TH63_03835"/>
<proteinExistence type="predicted"/>
<dbReference type="Pfam" id="PF14715">
    <property type="entry name" value="FixP_N"/>
    <property type="match status" value="1"/>
</dbReference>
<dbReference type="Pfam" id="PF00034">
    <property type="entry name" value="Cytochrom_C"/>
    <property type="match status" value="1"/>
</dbReference>
<dbReference type="Pfam" id="PF13442">
    <property type="entry name" value="Cytochrome_CBB3"/>
    <property type="match status" value="1"/>
</dbReference>
<dbReference type="Proteomes" id="UP000036458">
    <property type="component" value="Chromosome"/>
</dbReference>
<dbReference type="Gene3D" id="1.10.760.10">
    <property type="entry name" value="Cytochrome c-like domain"/>
    <property type="match status" value="2"/>
</dbReference>
<feature type="transmembrane region" description="Helical" evidence="8">
    <location>
        <begin position="245"/>
        <end position="264"/>
    </location>
</feature>
<dbReference type="EMBL" id="CP010777">
    <property type="protein sequence ID" value="AKQ44956.1"/>
    <property type="molecule type" value="Genomic_DNA"/>
</dbReference>
<dbReference type="RefSeq" id="WP_048919777.1">
    <property type="nucleotide sequence ID" value="NZ_CP010777.1"/>
</dbReference>
<dbReference type="InterPro" id="IPR050597">
    <property type="entry name" value="Cytochrome_c_Oxidase_Subunit"/>
</dbReference>
<name>A0A0H4W3D2_9BACT</name>
<evidence type="ECO:0000259" key="10">
    <source>
        <dbReference type="PROSITE" id="PS51007"/>
    </source>
</evidence>
<evidence type="ECO:0000256" key="3">
    <source>
        <dbReference type="ARBA" id="ARBA00022723"/>
    </source>
</evidence>
<reference evidence="11 12" key="1">
    <citation type="submission" date="2015-01" db="EMBL/GenBank/DDBJ databases">
        <title>Rufibacter sp./DG31D/ whole genome sequencing.</title>
        <authorList>
            <person name="Kim M.K."/>
            <person name="Srinivasan S."/>
            <person name="Lee J.-J."/>
        </authorList>
    </citation>
    <scope>NUCLEOTIDE SEQUENCE [LARGE SCALE GENOMIC DNA]</scope>
    <source>
        <strain evidence="11 12">DG31D</strain>
    </source>
</reference>
<keyword evidence="12" id="KW-1185">Reference proteome</keyword>
<keyword evidence="8" id="KW-1133">Transmembrane helix</keyword>
<feature type="domain" description="Cytochrome c" evidence="10">
    <location>
        <begin position="307"/>
        <end position="386"/>
    </location>
</feature>
<dbReference type="GO" id="GO:0009055">
    <property type="term" value="F:electron transfer activity"/>
    <property type="evidence" value="ECO:0007669"/>
    <property type="project" value="InterPro"/>
</dbReference>
<evidence type="ECO:0000256" key="9">
    <source>
        <dbReference type="SAM" id="SignalP"/>
    </source>
</evidence>
<evidence type="ECO:0000256" key="7">
    <source>
        <dbReference type="SAM" id="MobiDB-lite"/>
    </source>
</evidence>
<evidence type="ECO:0000256" key="5">
    <source>
        <dbReference type="ARBA" id="ARBA00023004"/>
    </source>
</evidence>
<evidence type="ECO:0000256" key="8">
    <source>
        <dbReference type="SAM" id="Phobius"/>
    </source>
</evidence>
<dbReference type="InterPro" id="IPR032858">
    <property type="entry name" value="CcoP_N"/>
</dbReference>
<keyword evidence="8" id="KW-0812">Transmembrane</keyword>
<evidence type="ECO:0000256" key="4">
    <source>
        <dbReference type="ARBA" id="ARBA00022982"/>
    </source>
</evidence>
<dbReference type="Gene3D" id="6.10.280.130">
    <property type="match status" value="1"/>
</dbReference>
<keyword evidence="3 6" id="KW-0479">Metal-binding</keyword>
<keyword evidence="5 6" id="KW-0408">Iron</keyword>
<dbReference type="AlphaFoldDB" id="A0A0H4W3D2"/>
<feature type="domain" description="Cytochrome c" evidence="10">
    <location>
        <begin position="25"/>
        <end position="118"/>
    </location>
</feature>
<evidence type="ECO:0000313" key="12">
    <source>
        <dbReference type="Proteomes" id="UP000036458"/>
    </source>
</evidence>
<keyword evidence="8" id="KW-0472">Membrane</keyword>
<feature type="region of interest" description="Disordered" evidence="7">
    <location>
        <begin position="119"/>
        <end position="144"/>
    </location>
</feature>
<feature type="transmembrane region" description="Helical" evidence="8">
    <location>
        <begin position="159"/>
        <end position="187"/>
    </location>
</feature>
<feature type="chain" id="PRO_5005211441" evidence="9">
    <location>
        <begin position="25"/>
        <end position="405"/>
    </location>
</feature>
<dbReference type="GO" id="GO:0005506">
    <property type="term" value="F:iron ion binding"/>
    <property type="evidence" value="ECO:0007669"/>
    <property type="project" value="InterPro"/>
</dbReference>
<dbReference type="PROSITE" id="PS51007">
    <property type="entry name" value="CYTC"/>
    <property type="match status" value="2"/>
</dbReference>
<evidence type="ECO:0000256" key="1">
    <source>
        <dbReference type="ARBA" id="ARBA00022448"/>
    </source>
</evidence>
<dbReference type="InterPro" id="IPR038414">
    <property type="entry name" value="CcoP_N_sf"/>
</dbReference>
<organism evidence="11 12">
    <name type="scientific">Rufibacter radiotolerans</name>
    <dbReference type="NCBI Taxonomy" id="1379910"/>
    <lineage>
        <taxon>Bacteria</taxon>
        <taxon>Pseudomonadati</taxon>
        <taxon>Bacteroidota</taxon>
        <taxon>Cytophagia</taxon>
        <taxon>Cytophagales</taxon>
        <taxon>Hymenobacteraceae</taxon>
        <taxon>Rufibacter</taxon>
    </lineage>
</organism>
<dbReference type="PANTHER" id="PTHR33751">
    <property type="entry name" value="CBB3-TYPE CYTOCHROME C OXIDASE SUBUNIT FIXP"/>
    <property type="match status" value="1"/>
</dbReference>
<dbReference type="STRING" id="1379910.TH63_03835"/>
<evidence type="ECO:0000256" key="2">
    <source>
        <dbReference type="ARBA" id="ARBA00022617"/>
    </source>
</evidence>
<keyword evidence="9" id="KW-0732">Signal</keyword>
<dbReference type="GO" id="GO:0020037">
    <property type="term" value="F:heme binding"/>
    <property type="evidence" value="ECO:0007669"/>
    <property type="project" value="InterPro"/>
</dbReference>
<protein>
    <submittedName>
        <fullName evidence="11">Cytochrome c class i</fullName>
    </submittedName>
</protein>
<gene>
    <name evidence="11" type="ORF">TH63_03835</name>
</gene>
<dbReference type="InterPro" id="IPR009056">
    <property type="entry name" value="Cyt_c-like_dom"/>
</dbReference>
<keyword evidence="2 6" id="KW-0349">Heme</keyword>
<sequence>MKRLKLYLASLVFLAGAALQPAAAQDAVKGKAVFDGNCAACHSIEEQVVGPALKDVHKRREEQWIINFVKNSTKVVQSGDKQAVEVFEKFGKIPMTSFEGSLSDGDIKDVIAFVQQESEKPAEAATPPVATPSDGKPDGTATPAVETSFSLKDLPGTTLVLFSLIAFLLVVVLAVMVVTFMQALPILGEFYDRPALRHSSMARLVRLLRGDTSTLVGTHKDVLMEDHTYDGIYEFDNDLPPWWKYMFYATIVFGVAYLLHYHVFRSGDLQLAEYETEVQTAALLNPAGSGEENANEVTNFTALTDAPKLEAGKAAFIQNCAACHGQEGQGTVGPNLTDEFWLHGGDVNHVYKTIKYGVTSKGMVAWQKKLSNDQILEVASYILSLQGTNPANAKAPQGEKQEAKK</sequence>
<keyword evidence="1" id="KW-0813">Transport</keyword>
<dbReference type="SUPFAM" id="SSF46626">
    <property type="entry name" value="Cytochrome c"/>
    <property type="match status" value="2"/>
</dbReference>